<dbReference type="CDD" id="cd22829">
    <property type="entry name" value="Gal_Rha_Lectin_EVA1_EVA1C_rpt2"/>
    <property type="match status" value="1"/>
</dbReference>
<dbReference type="PANTHER" id="PTHR46780">
    <property type="entry name" value="PROTEIN EVA-1"/>
    <property type="match status" value="1"/>
</dbReference>
<proteinExistence type="predicted"/>
<dbReference type="AlphaFoldDB" id="B4NIV8"/>
<feature type="compositionally biased region" description="Low complexity" evidence="1">
    <location>
        <begin position="778"/>
        <end position="796"/>
    </location>
</feature>
<feature type="region of interest" description="Disordered" evidence="1">
    <location>
        <begin position="768"/>
        <end position="802"/>
    </location>
</feature>
<feature type="compositionally biased region" description="Low complexity" evidence="1">
    <location>
        <begin position="458"/>
        <end position="468"/>
    </location>
</feature>
<dbReference type="InterPro" id="IPR000922">
    <property type="entry name" value="Lectin_gal-bd_dom"/>
</dbReference>
<keyword evidence="5" id="KW-1185">Reference proteome</keyword>
<dbReference type="Gene3D" id="2.60.120.740">
    <property type="match status" value="2"/>
</dbReference>
<protein>
    <recommendedName>
        <fullName evidence="3">SUEL-type lectin domain-containing protein</fullName>
    </recommendedName>
</protein>
<feature type="transmembrane region" description="Helical" evidence="2">
    <location>
        <begin position="553"/>
        <end position="576"/>
    </location>
</feature>
<dbReference type="STRING" id="7260.B4NIV8"/>
<dbReference type="Pfam" id="PF02140">
    <property type="entry name" value="SUEL_Lectin"/>
    <property type="match status" value="1"/>
</dbReference>
<evidence type="ECO:0000256" key="1">
    <source>
        <dbReference type="SAM" id="MobiDB-lite"/>
    </source>
</evidence>
<keyword evidence="2" id="KW-0472">Membrane</keyword>
<dbReference type="PROSITE" id="PS50228">
    <property type="entry name" value="SUEL_LECTIN"/>
    <property type="match status" value="2"/>
</dbReference>
<keyword evidence="2" id="KW-1133">Transmembrane helix</keyword>
<evidence type="ECO:0000313" key="4">
    <source>
        <dbReference type="EMBL" id="EDW84860.2"/>
    </source>
</evidence>
<feature type="compositionally biased region" description="Polar residues" evidence="1">
    <location>
        <begin position="479"/>
        <end position="492"/>
    </location>
</feature>
<evidence type="ECO:0000259" key="3">
    <source>
        <dbReference type="PROSITE" id="PS50228"/>
    </source>
</evidence>
<feature type="region of interest" description="Disordered" evidence="1">
    <location>
        <begin position="580"/>
        <end position="632"/>
    </location>
</feature>
<keyword evidence="2" id="KW-0812">Transmembrane</keyword>
<feature type="domain" description="SUEL-type lectin" evidence="3">
    <location>
        <begin position="240"/>
        <end position="344"/>
    </location>
</feature>
<dbReference type="CDD" id="cd22828">
    <property type="entry name" value="Gal_Rha_Lectin_EVA1_EVA1C_rpt1"/>
    <property type="match status" value="1"/>
</dbReference>
<feature type="region of interest" description="Disordered" evidence="1">
    <location>
        <begin position="458"/>
        <end position="496"/>
    </location>
</feature>
<dbReference type="Proteomes" id="UP000007798">
    <property type="component" value="Unassembled WGS sequence"/>
</dbReference>
<dbReference type="EMBL" id="CH964272">
    <property type="protein sequence ID" value="EDW84860.2"/>
    <property type="molecule type" value="Genomic_DNA"/>
</dbReference>
<organism evidence="4 5">
    <name type="scientific">Drosophila willistoni</name>
    <name type="common">Fruit fly</name>
    <dbReference type="NCBI Taxonomy" id="7260"/>
    <lineage>
        <taxon>Eukaryota</taxon>
        <taxon>Metazoa</taxon>
        <taxon>Ecdysozoa</taxon>
        <taxon>Arthropoda</taxon>
        <taxon>Hexapoda</taxon>
        <taxon>Insecta</taxon>
        <taxon>Pterygota</taxon>
        <taxon>Neoptera</taxon>
        <taxon>Endopterygota</taxon>
        <taxon>Diptera</taxon>
        <taxon>Brachycera</taxon>
        <taxon>Muscomorpha</taxon>
        <taxon>Ephydroidea</taxon>
        <taxon>Drosophilidae</taxon>
        <taxon>Drosophila</taxon>
        <taxon>Sophophora</taxon>
    </lineage>
</organism>
<accession>B4NIV8</accession>
<dbReference type="GO" id="GO:0030246">
    <property type="term" value="F:carbohydrate binding"/>
    <property type="evidence" value="ECO:0007669"/>
    <property type="project" value="InterPro"/>
</dbReference>
<dbReference type="OrthoDB" id="5970528at2759"/>
<feature type="domain" description="SUEL-type lectin" evidence="3">
    <location>
        <begin position="92"/>
        <end position="231"/>
    </location>
</feature>
<name>B4NIV8_DROWI</name>
<reference evidence="4 5" key="1">
    <citation type="journal article" date="2007" name="Nature">
        <title>Evolution of genes and genomes on the Drosophila phylogeny.</title>
        <authorList>
            <consortium name="Drosophila 12 Genomes Consortium"/>
            <person name="Clark A.G."/>
            <person name="Eisen M.B."/>
            <person name="Smith D.R."/>
            <person name="Bergman C.M."/>
            <person name="Oliver B."/>
            <person name="Markow T.A."/>
            <person name="Kaufman T.C."/>
            <person name="Kellis M."/>
            <person name="Gelbart W."/>
            <person name="Iyer V.N."/>
            <person name="Pollard D.A."/>
            <person name="Sackton T.B."/>
            <person name="Larracuente A.M."/>
            <person name="Singh N.D."/>
            <person name="Abad J.P."/>
            <person name="Abt D.N."/>
            <person name="Adryan B."/>
            <person name="Aguade M."/>
            <person name="Akashi H."/>
            <person name="Anderson W.W."/>
            <person name="Aquadro C.F."/>
            <person name="Ardell D.H."/>
            <person name="Arguello R."/>
            <person name="Artieri C.G."/>
            <person name="Barbash D.A."/>
            <person name="Barker D."/>
            <person name="Barsanti P."/>
            <person name="Batterham P."/>
            <person name="Batzoglou S."/>
            <person name="Begun D."/>
            <person name="Bhutkar A."/>
            <person name="Blanco E."/>
            <person name="Bosak S.A."/>
            <person name="Bradley R.K."/>
            <person name="Brand A.D."/>
            <person name="Brent M.R."/>
            <person name="Brooks A.N."/>
            <person name="Brown R.H."/>
            <person name="Butlin R.K."/>
            <person name="Caggese C."/>
            <person name="Calvi B.R."/>
            <person name="Bernardo de Carvalho A."/>
            <person name="Caspi A."/>
            <person name="Castrezana S."/>
            <person name="Celniker S.E."/>
            <person name="Chang J.L."/>
            <person name="Chapple C."/>
            <person name="Chatterji S."/>
            <person name="Chinwalla A."/>
            <person name="Civetta A."/>
            <person name="Clifton S.W."/>
            <person name="Comeron J.M."/>
            <person name="Costello J.C."/>
            <person name="Coyne J.A."/>
            <person name="Daub J."/>
            <person name="David R.G."/>
            <person name="Delcher A.L."/>
            <person name="Delehaunty K."/>
            <person name="Do C.B."/>
            <person name="Ebling H."/>
            <person name="Edwards K."/>
            <person name="Eickbush T."/>
            <person name="Evans J.D."/>
            <person name="Filipski A."/>
            <person name="Findeiss S."/>
            <person name="Freyhult E."/>
            <person name="Fulton L."/>
            <person name="Fulton R."/>
            <person name="Garcia A.C."/>
            <person name="Gardiner A."/>
            <person name="Garfield D.A."/>
            <person name="Garvin B.E."/>
            <person name="Gibson G."/>
            <person name="Gilbert D."/>
            <person name="Gnerre S."/>
            <person name="Godfrey J."/>
            <person name="Good R."/>
            <person name="Gotea V."/>
            <person name="Gravely B."/>
            <person name="Greenberg A.J."/>
            <person name="Griffiths-Jones S."/>
            <person name="Gross S."/>
            <person name="Guigo R."/>
            <person name="Gustafson E.A."/>
            <person name="Haerty W."/>
            <person name="Hahn M.W."/>
            <person name="Halligan D.L."/>
            <person name="Halpern A.L."/>
            <person name="Halter G.M."/>
            <person name="Han M.V."/>
            <person name="Heger A."/>
            <person name="Hillier L."/>
            <person name="Hinrichs A.S."/>
            <person name="Holmes I."/>
            <person name="Hoskins R.A."/>
            <person name="Hubisz M.J."/>
            <person name="Hultmark D."/>
            <person name="Huntley M.A."/>
            <person name="Jaffe D.B."/>
            <person name="Jagadeeshan S."/>
            <person name="Jeck W.R."/>
            <person name="Johnson J."/>
            <person name="Jones C.D."/>
            <person name="Jordan W.C."/>
            <person name="Karpen G.H."/>
            <person name="Kataoka E."/>
            <person name="Keightley P.D."/>
            <person name="Kheradpour P."/>
            <person name="Kirkness E.F."/>
            <person name="Koerich L.B."/>
            <person name="Kristiansen K."/>
            <person name="Kudrna D."/>
            <person name="Kulathinal R.J."/>
            <person name="Kumar S."/>
            <person name="Kwok R."/>
            <person name="Lander E."/>
            <person name="Langley C.H."/>
            <person name="Lapoint R."/>
            <person name="Lazzaro B.P."/>
            <person name="Lee S.J."/>
            <person name="Levesque L."/>
            <person name="Li R."/>
            <person name="Lin C.F."/>
            <person name="Lin M.F."/>
            <person name="Lindblad-Toh K."/>
            <person name="Llopart A."/>
            <person name="Long M."/>
            <person name="Low L."/>
            <person name="Lozovsky E."/>
            <person name="Lu J."/>
            <person name="Luo M."/>
            <person name="Machado C.A."/>
            <person name="Makalowski W."/>
            <person name="Marzo M."/>
            <person name="Matsuda M."/>
            <person name="Matzkin L."/>
            <person name="McAllister B."/>
            <person name="McBride C.S."/>
            <person name="McKernan B."/>
            <person name="McKernan K."/>
            <person name="Mendez-Lago M."/>
            <person name="Minx P."/>
            <person name="Mollenhauer M.U."/>
            <person name="Montooth K."/>
            <person name="Mount S.M."/>
            <person name="Mu X."/>
            <person name="Myers E."/>
            <person name="Negre B."/>
            <person name="Newfeld S."/>
            <person name="Nielsen R."/>
            <person name="Noor M.A."/>
            <person name="O'Grady P."/>
            <person name="Pachter L."/>
            <person name="Papaceit M."/>
            <person name="Parisi M.J."/>
            <person name="Parisi M."/>
            <person name="Parts L."/>
            <person name="Pedersen J.S."/>
            <person name="Pesole G."/>
            <person name="Phillippy A.M."/>
            <person name="Ponting C.P."/>
            <person name="Pop M."/>
            <person name="Porcelli D."/>
            <person name="Powell J.R."/>
            <person name="Prohaska S."/>
            <person name="Pruitt K."/>
            <person name="Puig M."/>
            <person name="Quesneville H."/>
            <person name="Ram K.R."/>
            <person name="Rand D."/>
            <person name="Rasmussen M.D."/>
            <person name="Reed L.K."/>
            <person name="Reenan R."/>
            <person name="Reily A."/>
            <person name="Remington K.A."/>
            <person name="Rieger T.T."/>
            <person name="Ritchie M.G."/>
            <person name="Robin C."/>
            <person name="Rogers Y.H."/>
            <person name="Rohde C."/>
            <person name="Rozas J."/>
            <person name="Rubenfield M.J."/>
            <person name="Ruiz A."/>
            <person name="Russo S."/>
            <person name="Salzberg S.L."/>
            <person name="Sanchez-Gracia A."/>
            <person name="Saranga D.J."/>
            <person name="Sato H."/>
            <person name="Schaeffer S.W."/>
            <person name="Schatz M.C."/>
            <person name="Schlenke T."/>
            <person name="Schwartz R."/>
            <person name="Segarra C."/>
            <person name="Singh R.S."/>
            <person name="Sirot L."/>
            <person name="Sirota M."/>
            <person name="Sisneros N.B."/>
            <person name="Smith C.D."/>
            <person name="Smith T.F."/>
            <person name="Spieth J."/>
            <person name="Stage D.E."/>
            <person name="Stark A."/>
            <person name="Stephan W."/>
            <person name="Strausberg R.L."/>
            <person name="Strempel S."/>
            <person name="Sturgill D."/>
            <person name="Sutton G."/>
            <person name="Sutton G.G."/>
            <person name="Tao W."/>
            <person name="Teichmann S."/>
            <person name="Tobari Y.N."/>
            <person name="Tomimura Y."/>
            <person name="Tsolas J.M."/>
            <person name="Valente V.L."/>
            <person name="Venter E."/>
            <person name="Venter J.C."/>
            <person name="Vicario S."/>
            <person name="Vieira F.G."/>
            <person name="Vilella A.J."/>
            <person name="Villasante A."/>
            <person name="Walenz B."/>
            <person name="Wang J."/>
            <person name="Wasserman M."/>
            <person name="Watts T."/>
            <person name="Wilson D."/>
            <person name="Wilson R.K."/>
            <person name="Wing R.A."/>
            <person name="Wolfner M.F."/>
            <person name="Wong A."/>
            <person name="Wong G.K."/>
            <person name="Wu C.I."/>
            <person name="Wu G."/>
            <person name="Yamamoto D."/>
            <person name="Yang H.P."/>
            <person name="Yang S.P."/>
            <person name="Yorke J.A."/>
            <person name="Yoshida K."/>
            <person name="Zdobnov E."/>
            <person name="Zhang P."/>
            <person name="Zhang Y."/>
            <person name="Zimin A.V."/>
            <person name="Baldwin J."/>
            <person name="Abdouelleil A."/>
            <person name="Abdulkadir J."/>
            <person name="Abebe A."/>
            <person name="Abera B."/>
            <person name="Abreu J."/>
            <person name="Acer S.C."/>
            <person name="Aftuck L."/>
            <person name="Alexander A."/>
            <person name="An P."/>
            <person name="Anderson E."/>
            <person name="Anderson S."/>
            <person name="Arachi H."/>
            <person name="Azer M."/>
            <person name="Bachantsang P."/>
            <person name="Barry A."/>
            <person name="Bayul T."/>
            <person name="Berlin A."/>
            <person name="Bessette D."/>
            <person name="Bloom T."/>
            <person name="Blye J."/>
            <person name="Boguslavskiy L."/>
            <person name="Bonnet C."/>
            <person name="Boukhgalter B."/>
            <person name="Bourzgui I."/>
            <person name="Brown A."/>
            <person name="Cahill P."/>
            <person name="Channer S."/>
            <person name="Cheshatsang Y."/>
            <person name="Chuda L."/>
            <person name="Citroen M."/>
            <person name="Collymore A."/>
            <person name="Cooke P."/>
            <person name="Costello M."/>
            <person name="D'Aco K."/>
            <person name="Daza R."/>
            <person name="De Haan G."/>
            <person name="DeGray S."/>
            <person name="DeMaso C."/>
            <person name="Dhargay N."/>
            <person name="Dooley K."/>
            <person name="Dooley E."/>
            <person name="Doricent M."/>
            <person name="Dorje P."/>
            <person name="Dorjee K."/>
            <person name="Dupes A."/>
            <person name="Elong R."/>
            <person name="Falk J."/>
            <person name="Farina A."/>
            <person name="Faro S."/>
            <person name="Ferguson D."/>
            <person name="Fisher S."/>
            <person name="Foley C.D."/>
            <person name="Franke A."/>
            <person name="Friedrich D."/>
            <person name="Gadbois L."/>
            <person name="Gearin G."/>
            <person name="Gearin C.R."/>
            <person name="Giannoukos G."/>
            <person name="Goode T."/>
            <person name="Graham J."/>
            <person name="Grandbois E."/>
            <person name="Grewal S."/>
            <person name="Gyaltsen K."/>
            <person name="Hafez N."/>
            <person name="Hagos B."/>
            <person name="Hall J."/>
            <person name="Henson C."/>
            <person name="Hollinger A."/>
            <person name="Honan T."/>
            <person name="Huard M.D."/>
            <person name="Hughes L."/>
            <person name="Hurhula B."/>
            <person name="Husby M.E."/>
            <person name="Kamat A."/>
            <person name="Kanga B."/>
            <person name="Kashin S."/>
            <person name="Khazanovich D."/>
            <person name="Kisner P."/>
            <person name="Lance K."/>
            <person name="Lara M."/>
            <person name="Lee W."/>
            <person name="Lennon N."/>
            <person name="Letendre F."/>
            <person name="LeVine R."/>
            <person name="Lipovsky A."/>
            <person name="Liu X."/>
            <person name="Liu J."/>
            <person name="Liu S."/>
            <person name="Lokyitsang T."/>
            <person name="Lokyitsang Y."/>
            <person name="Lubonja R."/>
            <person name="Lui A."/>
            <person name="MacDonald P."/>
            <person name="Magnisalis V."/>
            <person name="Maru K."/>
            <person name="Matthews C."/>
            <person name="McCusker W."/>
            <person name="McDonough S."/>
            <person name="Mehta T."/>
            <person name="Meldrim J."/>
            <person name="Meneus L."/>
            <person name="Mihai O."/>
            <person name="Mihalev A."/>
            <person name="Mihova T."/>
            <person name="Mittelman R."/>
            <person name="Mlenga V."/>
            <person name="Montmayeur A."/>
            <person name="Mulrain L."/>
            <person name="Navidi A."/>
            <person name="Naylor J."/>
            <person name="Negash T."/>
            <person name="Nguyen T."/>
            <person name="Nguyen N."/>
            <person name="Nicol R."/>
            <person name="Norbu C."/>
            <person name="Norbu N."/>
            <person name="Novod N."/>
            <person name="O'Neill B."/>
            <person name="Osman S."/>
            <person name="Markiewicz E."/>
            <person name="Oyono O.L."/>
            <person name="Patti C."/>
            <person name="Phunkhang P."/>
            <person name="Pierre F."/>
            <person name="Priest M."/>
            <person name="Raghuraman S."/>
            <person name="Rege F."/>
            <person name="Reyes R."/>
            <person name="Rise C."/>
            <person name="Rogov P."/>
            <person name="Ross K."/>
            <person name="Ryan E."/>
            <person name="Settipalli S."/>
            <person name="Shea T."/>
            <person name="Sherpa N."/>
            <person name="Shi L."/>
            <person name="Shih D."/>
            <person name="Sparrow T."/>
            <person name="Spaulding J."/>
            <person name="Stalker J."/>
            <person name="Stange-Thomann N."/>
            <person name="Stavropoulos S."/>
            <person name="Stone C."/>
            <person name="Strader C."/>
            <person name="Tesfaye S."/>
            <person name="Thomson T."/>
            <person name="Thoulutsang Y."/>
            <person name="Thoulutsang D."/>
            <person name="Topham K."/>
            <person name="Topping I."/>
            <person name="Tsamla T."/>
            <person name="Vassiliev H."/>
            <person name="Vo A."/>
            <person name="Wangchuk T."/>
            <person name="Wangdi T."/>
            <person name="Weiand M."/>
            <person name="Wilkinson J."/>
            <person name="Wilson A."/>
            <person name="Yadav S."/>
            <person name="Young G."/>
            <person name="Yu Q."/>
            <person name="Zembek L."/>
            <person name="Zhong D."/>
            <person name="Zimmer A."/>
            <person name="Zwirko Z."/>
            <person name="Jaffe D.B."/>
            <person name="Alvarez P."/>
            <person name="Brockman W."/>
            <person name="Butler J."/>
            <person name="Chin C."/>
            <person name="Gnerre S."/>
            <person name="Grabherr M."/>
            <person name="Kleber M."/>
            <person name="Mauceli E."/>
            <person name="MacCallum I."/>
        </authorList>
    </citation>
    <scope>NUCLEOTIDE SEQUENCE [LARGE SCALE GENOMIC DNA]</scope>
    <source>
        <strain evidence="5">Tucson 14030-0811.24</strain>
    </source>
</reference>
<gene>
    <name evidence="4" type="primary">Dwil\GK14348</name>
    <name evidence="4" type="ORF">Dwil_GK14348</name>
</gene>
<dbReference type="InParanoid" id="B4NIV8"/>
<sequence length="832" mass="88908">MAELAQHLQGPETRAHKWRHVHCSHSWSACSCKSSNSFSPCQPCSWSSWSKVVAWWLVVLCLLTRPVMPEVIYRVDPLALLAATLRTYQRAGCDSEQLSLSCPRGTSISIELAQYGRAGDLTDHSLCPPVSQEDLTTTGSAGDAVIHSGTEIEVKPPETCTVSGLQVSRISIIAIPSSSQSSSRAYALLQTVVDACQKKRHCKFAANSKTHSSGDPCSGIRKFVEIAYKCRPYEFRSKVACEQDTMPLVCNPYSRIAIYSASFGHTERESVQCGGQSAGTVTGSTPGVSEDNSKPTCLVSYATETVMQICHGRRRCSVTADAGTFGRPCKTDVRMYLKVVYTCIPRKVLKDRYETAPESDEPQQTELDLDQDELYDEDQFYKESEAIPPAPKLQGAIPNVGMPFDFGGNAAGDGASSTLLPPLLSRNDGSLEERLQSSVRLINRIKASLNHELVVAETTTEETAVTTDAETHTELSSELDPNSNSTPTNTELTPAGEEGNFYYRRKCVDADDWGTIGLNCTEEDIVRERVEVVGFLSNWLHTYIHIRKNQEQFYLYLIISVTAGVLLCLTLIIGRLTMQKRRGERKNSSSSGSGTGKGYGETQAGGAGGGGGGGGGNGGNGTGTSSKFQQTATGETHLADSFADDISDIDADIDLTSPMPLPSLSSRNETYMTYAPTPNCSYGGIPSSQPHTHPSSSATTVLMAPPSQANIYTSMGHPTMSGPLTMGPHVLGPSGLSTVSPAYLSGTVMVPGHHHTLRRTLIPTSMGMMSTPSPPPSSLGLGPHSMAGMPSTSSSGGVPGGGGGGSVYYDSTVPRNLARGMSADSSAQYFYG</sequence>
<dbReference type="HOGENOM" id="CLU_019542_0_0_1"/>
<evidence type="ECO:0000313" key="5">
    <source>
        <dbReference type="Proteomes" id="UP000007798"/>
    </source>
</evidence>
<dbReference type="InterPro" id="IPR043159">
    <property type="entry name" value="Lectin_gal-bd_sf"/>
</dbReference>
<evidence type="ECO:0000256" key="2">
    <source>
        <dbReference type="SAM" id="Phobius"/>
    </source>
</evidence>
<feature type="compositionally biased region" description="Gly residues" evidence="1">
    <location>
        <begin position="593"/>
        <end position="622"/>
    </location>
</feature>